<dbReference type="KEGG" id="lrs:PX52LOC_07373"/>
<protein>
    <submittedName>
        <fullName evidence="2">Uma2 family endonuclease</fullName>
    </submittedName>
</protein>
<reference evidence="3" key="1">
    <citation type="submission" date="2019-08" db="EMBL/GenBank/DDBJ databases">
        <title>Limnoglobus roseus gen. nov., sp. nov., a novel freshwater planctomycete with a giant genome from the family Gemmataceae.</title>
        <authorList>
            <person name="Kulichevskaya I.S."/>
            <person name="Naumoff D.G."/>
            <person name="Miroshnikov K."/>
            <person name="Ivanova A."/>
            <person name="Philippov D.A."/>
            <person name="Hakobyan A."/>
            <person name="Rijpstra I.C."/>
            <person name="Sinninghe Damste J.S."/>
            <person name="Liesack W."/>
            <person name="Dedysh S.N."/>
        </authorList>
    </citation>
    <scope>NUCLEOTIDE SEQUENCE [LARGE SCALE GENOMIC DNA]</scope>
    <source>
        <strain evidence="3">PX52</strain>
    </source>
</reference>
<keyword evidence="3" id="KW-1185">Reference proteome</keyword>
<dbReference type="Pfam" id="PF05685">
    <property type="entry name" value="Uma2"/>
    <property type="match status" value="1"/>
</dbReference>
<dbReference type="EMBL" id="CP042425">
    <property type="protein sequence ID" value="QEL20281.1"/>
    <property type="molecule type" value="Genomic_DNA"/>
</dbReference>
<accession>A0A5C1AM34</accession>
<proteinExistence type="predicted"/>
<dbReference type="RefSeq" id="WP_149114596.1">
    <property type="nucleotide sequence ID" value="NZ_CP042425.1"/>
</dbReference>
<dbReference type="AlphaFoldDB" id="A0A5C1AM34"/>
<feature type="domain" description="Putative restriction endonuclease" evidence="1">
    <location>
        <begin position="12"/>
        <end position="179"/>
    </location>
</feature>
<evidence type="ECO:0000313" key="2">
    <source>
        <dbReference type="EMBL" id="QEL20281.1"/>
    </source>
</evidence>
<dbReference type="OrthoDB" id="274259at2"/>
<dbReference type="Gene3D" id="3.90.1570.10">
    <property type="entry name" value="tt1808, chain A"/>
    <property type="match status" value="1"/>
</dbReference>
<dbReference type="PANTHER" id="PTHR34107:SF1">
    <property type="entry name" value="SLL0198 PROTEIN"/>
    <property type="match status" value="1"/>
</dbReference>
<name>A0A5C1AM34_9BACT</name>
<dbReference type="InterPro" id="IPR012296">
    <property type="entry name" value="Nuclease_put_TT1808"/>
</dbReference>
<gene>
    <name evidence="2" type="ORF">PX52LOC_07373</name>
</gene>
<dbReference type="CDD" id="cd06260">
    <property type="entry name" value="DUF820-like"/>
    <property type="match status" value="1"/>
</dbReference>
<sequence>MATVATALMTAEEFGELPSNGLLEELIRGVPVAMNMPYPRHGELCFRVGYLLQRFLDDHRIGRVITNDSGVITERDPDTVRGPDVAFYSFDRVPRGPLPRRGYLSVVPEVVFEVRSPTDRWPDILVKIGEYLQAGVTAVVVLDSQTEELHAYFTGEEAPQILRGDQALQLPPPLNGWRVVVRQFFE</sequence>
<dbReference type="InterPro" id="IPR011335">
    <property type="entry name" value="Restrct_endonuc-II-like"/>
</dbReference>
<evidence type="ECO:0000259" key="1">
    <source>
        <dbReference type="Pfam" id="PF05685"/>
    </source>
</evidence>
<keyword evidence="2" id="KW-0540">Nuclease</keyword>
<dbReference type="InterPro" id="IPR008538">
    <property type="entry name" value="Uma2"/>
</dbReference>
<dbReference type="SUPFAM" id="SSF52980">
    <property type="entry name" value="Restriction endonuclease-like"/>
    <property type="match status" value="1"/>
</dbReference>
<dbReference type="GO" id="GO:0004519">
    <property type="term" value="F:endonuclease activity"/>
    <property type="evidence" value="ECO:0007669"/>
    <property type="project" value="UniProtKB-KW"/>
</dbReference>
<keyword evidence="2" id="KW-0255">Endonuclease</keyword>
<dbReference type="Proteomes" id="UP000324974">
    <property type="component" value="Chromosome"/>
</dbReference>
<organism evidence="2 3">
    <name type="scientific">Limnoglobus roseus</name>
    <dbReference type="NCBI Taxonomy" id="2598579"/>
    <lineage>
        <taxon>Bacteria</taxon>
        <taxon>Pseudomonadati</taxon>
        <taxon>Planctomycetota</taxon>
        <taxon>Planctomycetia</taxon>
        <taxon>Gemmatales</taxon>
        <taxon>Gemmataceae</taxon>
        <taxon>Limnoglobus</taxon>
    </lineage>
</organism>
<keyword evidence="2" id="KW-0378">Hydrolase</keyword>
<evidence type="ECO:0000313" key="3">
    <source>
        <dbReference type="Proteomes" id="UP000324974"/>
    </source>
</evidence>
<dbReference type="PANTHER" id="PTHR34107">
    <property type="entry name" value="SLL0198 PROTEIN-RELATED"/>
    <property type="match status" value="1"/>
</dbReference>